<name>A0A212JY45_9BACT</name>
<feature type="transmembrane region" description="Helical" evidence="1">
    <location>
        <begin position="306"/>
        <end position="325"/>
    </location>
</feature>
<feature type="transmembrane region" description="Helical" evidence="1">
    <location>
        <begin position="211"/>
        <end position="228"/>
    </location>
</feature>
<proteinExistence type="predicted"/>
<dbReference type="RefSeq" id="WP_296950382.1">
    <property type="nucleotide sequence ID" value="NZ_LT599021.1"/>
</dbReference>
<feature type="transmembrane region" description="Helical" evidence="1">
    <location>
        <begin position="85"/>
        <end position="103"/>
    </location>
</feature>
<feature type="domain" description="Acyltransferase 3" evidence="2">
    <location>
        <begin position="4"/>
        <end position="351"/>
    </location>
</feature>
<evidence type="ECO:0000313" key="3">
    <source>
        <dbReference type="EMBL" id="SBW04282.1"/>
    </source>
</evidence>
<reference evidence="3" key="1">
    <citation type="submission" date="2016-04" db="EMBL/GenBank/DDBJ databases">
        <authorList>
            <person name="Evans L.H."/>
            <person name="Alamgir A."/>
            <person name="Owens N."/>
            <person name="Weber N.D."/>
            <person name="Virtaneva K."/>
            <person name="Barbian K."/>
            <person name="Babar A."/>
            <person name="Rosenke K."/>
        </authorList>
    </citation>
    <scope>NUCLEOTIDE SEQUENCE</scope>
    <source>
        <strain evidence="3">86-2</strain>
    </source>
</reference>
<dbReference type="AlphaFoldDB" id="A0A212JY45"/>
<dbReference type="GO" id="GO:0016747">
    <property type="term" value="F:acyltransferase activity, transferring groups other than amino-acyl groups"/>
    <property type="evidence" value="ECO:0007669"/>
    <property type="project" value="InterPro"/>
</dbReference>
<feature type="transmembrane region" description="Helical" evidence="1">
    <location>
        <begin position="51"/>
        <end position="69"/>
    </location>
</feature>
<dbReference type="Pfam" id="PF01757">
    <property type="entry name" value="Acyl_transf_3"/>
    <property type="match status" value="1"/>
</dbReference>
<feature type="transmembrane region" description="Helical" evidence="1">
    <location>
        <begin position="12"/>
        <end position="31"/>
    </location>
</feature>
<evidence type="ECO:0000256" key="1">
    <source>
        <dbReference type="SAM" id="Phobius"/>
    </source>
</evidence>
<feature type="transmembrane region" description="Helical" evidence="1">
    <location>
        <begin position="138"/>
        <end position="158"/>
    </location>
</feature>
<feature type="transmembrane region" description="Helical" evidence="1">
    <location>
        <begin position="272"/>
        <end position="294"/>
    </location>
</feature>
<dbReference type="EMBL" id="FLUL01000001">
    <property type="protein sequence ID" value="SBW04282.1"/>
    <property type="molecule type" value="Genomic_DNA"/>
</dbReference>
<keyword evidence="1" id="KW-1133">Transmembrane helix</keyword>
<dbReference type="InterPro" id="IPR050623">
    <property type="entry name" value="Glucan_succinyl_AcylTrfase"/>
</dbReference>
<keyword evidence="1" id="KW-0812">Transmembrane</keyword>
<dbReference type="PANTHER" id="PTHR36927:SF3">
    <property type="entry name" value="GLUCANS BIOSYNTHESIS PROTEIN C"/>
    <property type="match status" value="1"/>
</dbReference>
<dbReference type="PANTHER" id="PTHR36927">
    <property type="entry name" value="BLR4337 PROTEIN"/>
    <property type="match status" value="1"/>
</dbReference>
<organism evidence="3">
    <name type="scientific">uncultured Dysgonomonas sp</name>
    <dbReference type="NCBI Taxonomy" id="206096"/>
    <lineage>
        <taxon>Bacteria</taxon>
        <taxon>Pseudomonadati</taxon>
        <taxon>Bacteroidota</taxon>
        <taxon>Bacteroidia</taxon>
        <taxon>Bacteroidales</taxon>
        <taxon>Dysgonomonadaceae</taxon>
        <taxon>Dysgonomonas</taxon>
        <taxon>environmental samples</taxon>
    </lineage>
</organism>
<gene>
    <name evidence="3" type="ORF">KL86DYS2_12584</name>
</gene>
<protein>
    <recommendedName>
        <fullName evidence="2">Acyltransferase 3 domain-containing protein</fullName>
    </recommendedName>
</protein>
<dbReference type="InterPro" id="IPR002656">
    <property type="entry name" value="Acyl_transf_3_dom"/>
</dbReference>
<sequence length="377" mass="44411">MRRYDIDSLRVIAFALLIFYHVGMFFVPWSFHIKNSVIYEGTVFPMLFLNQWRLALLFVISGMGTYYALTKRSAIQFAIERHKRLLIPLIVGMIFVVPPQVYFERLDKGQFSGSYFDSWPKEAFIGSYPEGNISWHHLWFILYLLIFSMVMLPAFLYLRKHPEAWLIRKLKTIVSKAFGLYIFIIPLFLWQLFLAPYFPQTNGLINDWYNLVNYCTFFFFGYLLISLKDSFWNAVTKNRLKFLISGIIGFPLLMCLWYVIGDFPFKGEVQALVKVFNAWSWILTLIGYAAIYLNKPSKIVAYGNEAVYPFYILHQTIIIALGYYLKYVDIGFFPKFSIMVIGTFTITWVIYEFGIRRYSIIRPLFGMKPKNKNKADI</sequence>
<feature type="transmembrane region" description="Helical" evidence="1">
    <location>
        <begin position="331"/>
        <end position="351"/>
    </location>
</feature>
<keyword evidence="1" id="KW-0472">Membrane</keyword>
<feature type="transmembrane region" description="Helical" evidence="1">
    <location>
        <begin position="178"/>
        <end position="199"/>
    </location>
</feature>
<feature type="transmembrane region" description="Helical" evidence="1">
    <location>
        <begin position="240"/>
        <end position="260"/>
    </location>
</feature>
<accession>A0A212JY45</accession>
<evidence type="ECO:0000259" key="2">
    <source>
        <dbReference type="Pfam" id="PF01757"/>
    </source>
</evidence>